<dbReference type="Proteomes" id="UP001501414">
    <property type="component" value="Unassembled WGS sequence"/>
</dbReference>
<dbReference type="Pfam" id="PF00440">
    <property type="entry name" value="TetR_N"/>
    <property type="match status" value="1"/>
</dbReference>
<dbReference type="PANTHER" id="PTHR30055:SF151">
    <property type="entry name" value="TRANSCRIPTIONAL REGULATORY PROTEIN"/>
    <property type="match status" value="1"/>
</dbReference>
<proteinExistence type="predicted"/>
<keyword evidence="1" id="KW-0805">Transcription regulation</keyword>
<comment type="caution">
    <text evidence="6">The sequence shown here is derived from an EMBL/GenBank/DDBJ whole genome shotgun (WGS) entry which is preliminary data.</text>
</comment>
<dbReference type="RefSeq" id="WP_344027495.1">
    <property type="nucleotide sequence ID" value="NZ_BAAAJK010000045.1"/>
</dbReference>
<sequence>MARQQLSRERVLAAATELADREGIAALTIRAVANRLGSAPMAVYHHVAGKDEILDGLVDAVFAEFDVPVPGRPWRPELARRSHSARAALARHPWATPLLESRRRPGPATLAQHDAVLGTLLSDGFDVTAAGHAFALIDAFVYGFALQEATIPFTPDAIEDGAREIVATLPDGGYPHLARFVAERIGPGYAFGDEFDVCLELVLDGIGTLRAAAPGAPR</sequence>
<evidence type="ECO:0000256" key="2">
    <source>
        <dbReference type="ARBA" id="ARBA00023125"/>
    </source>
</evidence>
<organism evidence="6 7">
    <name type="scientific">Pseudonocardia kongjuensis</name>
    <dbReference type="NCBI Taxonomy" id="102227"/>
    <lineage>
        <taxon>Bacteria</taxon>
        <taxon>Bacillati</taxon>
        <taxon>Actinomycetota</taxon>
        <taxon>Actinomycetes</taxon>
        <taxon>Pseudonocardiales</taxon>
        <taxon>Pseudonocardiaceae</taxon>
        <taxon>Pseudonocardia</taxon>
    </lineage>
</organism>
<dbReference type="SUPFAM" id="SSF46689">
    <property type="entry name" value="Homeodomain-like"/>
    <property type="match status" value="1"/>
</dbReference>
<evidence type="ECO:0000313" key="7">
    <source>
        <dbReference type="Proteomes" id="UP001501414"/>
    </source>
</evidence>
<dbReference type="Gene3D" id="1.10.10.60">
    <property type="entry name" value="Homeodomain-like"/>
    <property type="match status" value="1"/>
</dbReference>
<accession>A0ABP4IUA6</accession>
<keyword evidence="7" id="KW-1185">Reference proteome</keyword>
<evidence type="ECO:0000313" key="6">
    <source>
        <dbReference type="EMBL" id="GAA1399047.1"/>
    </source>
</evidence>
<reference evidence="7" key="1">
    <citation type="journal article" date="2019" name="Int. J. Syst. Evol. Microbiol.">
        <title>The Global Catalogue of Microorganisms (GCM) 10K type strain sequencing project: providing services to taxonomists for standard genome sequencing and annotation.</title>
        <authorList>
            <consortium name="The Broad Institute Genomics Platform"/>
            <consortium name="The Broad Institute Genome Sequencing Center for Infectious Disease"/>
            <person name="Wu L."/>
            <person name="Ma J."/>
        </authorList>
    </citation>
    <scope>NUCLEOTIDE SEQUENCE [LARGE SCALE GENOMIC DNA]</scope>
    <source>
        <strain evidence="7">JCM 11896</strain>
    </source>
</reference>
<evidence type="ECO:0000256" key="1">
    <source>
        <dbReference type="ARBA" id="ARBA00023015"/>
    </source>
</evidence>
<dbReference type="InterPro" id="IPR009057">
    <property type="entry name" value="Homeodomain-like_sf"/>
</dbReference>
<dbReference type="InterPro" id="IPR004111">
    <property type="entry name" value="Repressor_TetR_C"/>
</dbReference>
<evidence type="ECO:0000256" key="3">
    <source>
        <dbReference type="ARBA" id="ARBA00023163"/>
    </source>
</evidence>
<dbReference type="PROSITE" id="PS50977">
    <property type="entry name" value="HTH_TETR_2"/>
    <property type="match status" value="1"/>
</dbReference>
<dbReference type="InterPro" id="IPR036271">
    <property type="entry name" value="Tet_transcr_reg_TetR-rel_C_sf"/>
</dbReference>
<dbReference type="Pfam" id="PF02909">
    <property type="entry name" value="TetR_C_1"/>
    <property type="match status" value="1"/>
</dbReference>
<dbReference type="PRINTS" id="PR00455">
    <property type="entry name" value="HTHTETR"/>
</dbReference>
<evidence type="ECO:0000259" key="5">
    <source>
        <dbReference type="PROSITE" id="PS50977"/>
    </source>
</evidence>
<protein>
    <submittedName>
        <fullName evidence="6">TetR/AcrR family transcriptional regulator C-terminal domain-containing protein</fullName>
    </submittedName>
</protein>
<evidence type="ECO:0000256" key="4">
    <source>
        <dbReference type="PROSITE-ProRule" id="PRU00335"/>
    </source>
</evidence>
<feature type="DNA-binding region" description="H-T-H motif" evidence="4">
    <location>
        <begin position="28"/>
        <end position="47"/>
    </location>
</feature>
<feature type="domain" description="HTH tetR-type" evidence="5">
    <location>
        <begin position="5"/>
        <end position="65"/>
    </location>
</feature>
<dbReference type="Gene3D" id="1.10.357.10">
    <property type="entry name" value="Tetracycline Repressor, domain 2"/>
    <property type="match status" value="1"/>
</dbReference>
<gene>
    <name evidence="6" type="ORF">GCM10009613_54000</name>
</gene>
<keyword evidence="2 4" id="KW-0238">DNA-binding</keyword>
<dbReference type="SUPFAM" id="SSF48498">
    <property type="entry name" value="Tetracyclin repressor-like, C-terminal domain"/>
    <property type="match status" value="1"/>
</dbReference>
<dbReference type="InterPro" id="IPR050109">
    <property type="entry name" value="HTH-type_TetR-like_transc_reg"/>
</dbReference>
<dbReference type="PANTHER" id="PTHR30055">
    <property type="entry name" value="HTH-TYPE TRANSCRIPTIONAL REGULATOR RUTR"/>
    <property type="match status" value="1"/>
</dbReference>
<dbReference type="EMBL" id="BAAAJK010000045">
    <property type="protein sequence ID" value="GAA1399047.1"/>
    <property type="molecule type" value="Genomic_DNA"/>
</dbReference>
<keyword evidence="3" id="KW-0804">Transcription</keyword>
<dbReference type="InterPro" id="IPR001647">
    <property type="entry name" value="HTH_TetR"/>
</dbReference>
<name>A0ABP4IUA6_9PSEU</name>